<keyword evidence="3" id="KW-0732">Signal</keyword>
<keyword evidence="5" id="KW-0998">Cell outer membrane</keyword>
<name>A0A430HGH8_9BURK</name>
<comment type="subcellular location">
    <subcellularLocation>
        <location evidence="1">Cell outer membrane</location>
    </subcellularLocation>
</comment>
<comment type="similarity">
    <text evidence="2">Belongs to the MipA/OmpV family.</text>
</comment>
<evidence type="ECO:0000313" key="6">
    <source>
        <dbReference type="EMBL" id="RSZ56625.1"/>
    </source>
</evidence>
<dbReference type="Pfam" id="PF06629">
    <property type="entry name" value="MipA"/>
    <property type="match status" value="1"/>
</dbReference>
<dbReference type="OrthoDB" id="8585044at2"/>
<sequence>MVATQKKNQRFVHIHKVQLIYMHQRRRRRYRLAWPKVSFGATFQTGSRYAGGFDGAVSETLRHSGPSFQLSQQTPLPFTFKDHHMPRLSAAAILLISAIAPAVHAEALVADAPAGKSTMTVGLGAAVVPEYLGSDEVRALPVIVLDYQHASGFFASTVNGIGYKNKVGPVAFSAALGVAPSRSDRDHGLYKGSDALKGMGEIKASALGVFGVGYEFDGGIGVGMRAMVALSNRERGNSYEFGAQAPLLKGEANQVGMFVSATYSDKKNMQAFYGVTAAQSLASGYKRYDTKAGISRVNVGVNWNHKLNKHWSVNSTAGVVSLLGDAADSPIAKRKTAPMLAVTVNYAF</sequence>
<keyword evidence="7" id="KW-1185">Reference proteome</keyword>
<dbReference type="GO" id="GO:0009279">
    <property type="term" value="C:cell outer membrane"/>
    <property type="evidence" value="ECO:0007669"/>
    <property type="project" value="UniProtKB-SubCell"/>
</dbReference>
<evidence type="ECO:0000256" key="2">
    <source>
        <dbReference type="ARBA" id="ARBA00005722"/>
    </source>
</evidence>
<comment type="caution">
    <text evidence="6">The sequence shown here is derived from an EMBL/GenBank/DDBJ whole genome shotgun (WGS) entry which is preliminary data.</text>
</comment>
<evidence type="ECO:0000256" key="4">
    <source>
        <dbReference type="ARBA" id="ARBA00023136"/>
    </source>
</evidence>
<accession>A0A430HGH8</accession>
<dbReference type="EMBL" id="RXLQ01000014">
    <property type="protein sequence ID" value="RSZ56625.1"/>
    <property type="molecule type" value="Genomic_DNA"/>
</dbReference>
<proteinExistence type="inferred from homology"/>
<evidence type="ECO:0000256" key="5">
    <source>
        <dbReference type="ARBA" id="ARBA00023237"/>
    </source>
</evidence>
<organism evidence="6 7">
    <name type="scientific">Massilia atriviolacea</name>
    <dbReference type="NCBI Taxonomy" id="2495579"/>
    <lineage>
        <taxon>Bacteria</taxon>
        <taxon>Pseudomonadati</taxon>
        <taxon>Pseudomonadota</taxon>
        <taxon>Betaproteobacteria</taxon>
        <taxon>Burkholderiales</taxon>
        <taxon>Oxalobacteraceae</taxon>
        <taxon>Telluria group</taxon>
        <taxon>Massilia</taxon>
    </lineage>
</organism>
<dbReference type="InterPro" id="IPR010583">
    <property type="entry name" value="MipA"/>
</dbReference>
<dbReference type="Proteomes" id="UP000278085">
    <property type="component" value="Unassembled WGS sequence"/>
</dbReference>
<evidence type="ECO:0000256" key="3">
    <source>
        <dbReference type="ARBA" id="ARBA00022729"/>
    </source>
</evidence>
<dbReference type="AlphaFoldDB" id="A0A430HGH8"/>
<dbReference type="PANTHER" id="PTHR38776">
    <property type="entry name" value="MLTA-INTERACTING PROTEIN-RELATED"/>
    <property type="match status" value="1"/>
</dbReference>
<reference evidence="6 7" key="1">
    <citation type="submission" date="2018-12" db="EMBL/GenBank/DDBJ databases">
        <authorList>
            <person name="Yang E."/>
        </authorList>
    </citation>
    <scope>NUCLEOTIDE SEQUENCE [LARGE SCALE GENOMIC DNA]</scope>
    <source>
        <strain evidence="6 7">SOD</strain>
    </source>
</reference>
<keyword evidence="4" id="KW-0472">Membrane</keyword>
<evidence type="ECO:0000256" key="1">
    <source>
        <dbReference type="ARBA" id="ARBA00004442"/>
    </source>
</evidence>
<gene>
    <name evidence="6" type="ORF">EJB06_23635</name>
</gene>
<protein>
    <submittedName>
        <fullName evidence="6">MipA/OmpV family protein</fullName>
    </submittedName>
</protein>
<evidence type="ECO:0000313" key="7">
    <source>
        <dbReference type="Proteomes" id="UP000278085"/>
    </source>
</evidence>
<dbReference type="PANTHER" id="PTHR38776:SF1">
    <property type="entry name" value="MLTA-INTERACTING PROTEIN-RELATED"/>
    <property type="match status" value="1"/>
</dbReference>